<organism evidence="4">
    <name type="scientific">Rodentolepis nana</name>
    <name type="common">Dwarf tapeworm</name>
    <name type="synonym">Hymenolepis nana</name>
    <dbReference type="NCBI Taxonomy" id="102285"/>
    <lineage>
        <taxon>Eukaryota</taxon>
        <taxon>Metazoa</taxon>
        <taxon>Spiralia</taxon>
        <taxon>Lophotrochozoa</taxon>
        <taxon>Platyhelminthes</taxon>
        <taxon>Cestoda</taxon>
        <taxon>Eucestoda</taxon>
        <taxon>Cyclophyllidea</taxon>
        <taxon>Hymenolepididae</taxon>
        <taxon>Rodentolepis</taxon>
    </lineage>
</organism>
<feature type="region of interest" description="Disordered" evidence="1">
    <location>
        <begin position="62"/>
        <end position="88"/>
    </location>
</feature>
<proteinExistence type="predicted"/>
<protein>
    <submittedName>
        <fullName evidence="4">Ashwin</fullName>
    </submittedName>
</protein>
<feature type="compositionally biased region" description="Polar residues" evidence="1">
    <location>
        <begin position="62"/>
        <end position="73"/>
    </location>
</feature>
<evidence type="ECO:0000313" key="4">
    <source>
        <dbReference type="WBParaSite" id="HNAJ_0000362201-mRNA-1"/>
    </source>
</evidence>
<sequence>MPSLRNRSKSPKSACKIKAINENLPMVRLERLPPETVDQFKIPETPIDSENIEPKVRSLRSRNTFHSTVNDTPRTPEKSADLDKPSCRVRGPLRVKNTMVSPRTPVKSADAPSVPKSTKRITLRSRNTVMTVPSASIQERARTPRTCKEVAMAKIIQCYAELSLSPKSKRVTQTPSRTPLTRRHTEKGECLKKFFNLLYSYSSRPAKKTNIVLHLLIDGFMTDLGNKTDCLYSNDSIN</sequence>
<evidence type="ECO:0000256" key="1">
    <source>
        <dbReference type="SAM" id="MobiDB-lite"/>
    </source>
</evidence>
<dbReference type="WBParaSite" id="HNAJ_0000362201-mRNA-1">
    <property type="protein sequence ID" value="HNAJ_0000362201-mRNA-1"/>
    <property type="gene ID" value="HNAJ_0000362201"/>
</dbReference>
<evidence type="ECO:0000313" key="3">
    <source>
        <dbReference type="Proteomes" id="UP000278807"/>
    </source>
</evidence>
<dbReference type="AlphaFoldDB" id="A0A0R3T983"/>
<reference evidence="4" key="1">
    <citation type="submission" date="2017-02" db="UniProtKB">
        <authorList>
            <consortium name="WormBaseParasite"/>
        </authorList>
    </citation>
    <scope>IDENTIFICATION</scope>
</reference>
<reference evidence="2 3" key="2">
    <citation type="submission" date="2018-11" db="EMBL/GenBank/DDBJ databases">
        <authorList>
            <consortium name="Pathogen Informatics"/>
        </authorList>
    </citation>
    <scope>NUCLEOTIDE SEQUENCE [LARGE SCALE GENOMIC DNA]</scope>
</reference>
<feature type="compositionally biased region" description="Basic and acidic residues" evidence="1">
    <location>
        <begin position="74"/>
        <end position="86"/>
    </location>
</feature>
<dbReference type="Proteomes" id="UP000278807">
    <property type="component" value="Unassembled WGS sequence"/>
</dbReference>
<gene>
    <name evidence="2" type="ORF">HNAJ_LOCUS3620</name>
</gene>
<keyword evidence="3" id="KW-1185">Reference proteome</keyword>
<name>A0A0R3T983_RODNA</name>
<dbReference type="EMBL" id="UZAE01002174">
    <property type="protein sequence ID" value="VDN99479.1"/>
    <property type="molecule type" value="Genomic_DNA"/>
</dbReference>
<accession>A0A0R3T983</accession>
<evidence type="ECO:0000313" key="2">
    <source>
        <dbReference type="EMBL" id="VDN99479.1"/>
    </source>
</evidence>